<dbReference type="Pfam" id="PF01498">
    <property type="entry name" value="HTH_Tnp_Tc3_2"/>
    <property type="match status" value="1"/>
</dbReference>
<comment type="caution">
    <text evidence="2">The sequence shown here is derived from an EMBL/GenBank/DDBJ whole genome shotgun (WGS) entry which is preliminary data.</text>
</comment>
<dbReference type="OrthoDB" id="25402at2759"/>
<name>A0A8K0GJF2_IGNLU</name>
<dbReference type="EMBL" id="VTPC01001373">
    <property type="protein sequence ID" value="KAF2902189.1"/>
    <property type="molecule type" value="Genomic_DNA"/>
</dbReference>
<evidence type="ECO:0000259" key="1">
    <source>
        <dbReference type="Pfam" id="PF01498"/>
    </source>
</evidence>
<dbReference type="Proteomes" id="UP000801492">
    <property type="component" value="Unassembled WGS sequence"/>
</dbReference>
<feature type="domain" description="Transposase Tc1-like" evidence="1">
    <location>
        <begin position="21"/>
        <end position="78"/>
    </location>
</feature>
<dbReference type="InterPro" id="IPR002492">
    <property type="entry name" value="Transposase_Tc1-like"/>
</dbReference>
<reference evidence="2" key="1">
    <citation type="submission" date="2019-08" db="EMBL/GenBank/DDBJ databases">
        <title>The genome of the North American firefly Photinus pyralis.</title>
        <authorList>
            <consortium name="Photinus pyralis genome working group"/>
            <person name="Fallon T.R."/>
            <person name="Sander Lower S.E."/>
            <person name="Weng J.-K."/>
        </authorList>
    </citation>
    <scope>NUCLEOTIDE SEQUENCE</scope>
    <source>
        <strain evidence="2">TRF0915ILg1</strain>
        <tissue evidence="2">Whole body</tissue>
    </source>
</reference>
<sequence length="91" mass="10615">MILNAEDCAKAVALVEDGRSQRRHLTSVETKNQLHQVLGTEVSVWTVRRRLRDVDLKACRPASGPKLLRRRRVARLQFDLEFDTVEYYTVY</sequence>
<dbReference type="GO" id="GO:0006313">
    <property type="term" value="P:DNA transposition"/>
    <property type="evidence" value="ECO:0007669"/>
    <property type="project" value="InterPro"/>
</dbReference>
<accession>A0A8K0GJF2</accession>
<evidence type="ECO:0000313" key="3">
    <source>
        <dbReference type="Proteomes" id="UP000801492"/>
    </source>
</evidence>
<dbReference type="GO" id="GO:0015074">
    <property type="term" value="P:DNA integration"/>
    <property type="evidence" value="ECO:0007669"/>
    <property type="project" value="InterPro"/>
</dbReference>
<evidence type="ECO:0000313" key="2">
    <source>
        <dbReference type="EMBL" id="KAF2902189.1"/>
    </source>
</evidence>
<keyword evidence="3" id="KW-1185">Reference proteome</keyword>
<proteinExistence type="predicted"/>
<organism evidence="2 3">
    <name type="scientific">Ignelater luminosus</name>
    <name type="common">Cucubano</name>
    <name type="synonym">Pyrophorus luminosus</name>
    <dbReference type="NCBI Taxonomy" id="2038154"/>
    <lineage>
        <taxon>Eukaryota</taxon>
        <taxon>Metazoa</taxon>
        <taxon>Ecdysozoa</taxon>
        <taxon>Arthropoda</taxon>
        <taxon>Hexapoda</taxon>
        <taxon>Insecta</taxon>
        <taxon>Pterygota</taxon>
        <taxon>Neoptera</taxon>
        <taxon>Endopterygota</taxon>
        <taxon>Coleoptera</taxon>
        <taxon>Polyphaga</taxon>
        <taxon>Elateriformia</taxon>
        <taxon>Elateroidea</taxon>
        <taxon>Elateridae</taxon>
        <taxon>Agrypninae</taxon>
        <taxon>Pyrophorini</taxon>
        <taxon>Ignelater</taxon>
    </lineage>
</organism>
<dbReference type="GO" id="GO:0003677">
    <property type="term" value="F:DNA binding"/>
    <property type="evidence" value="ECO:0007669"/>
    <property type="project" value="InterPro"/>
</dbReference>
<gene>
    <name evidence="2" type="ORF">ILUMI_03998</name>
</gene>
<dbReference type="AlphaFoldDB" id="A0A8K0GJF2"/>
<protein>
    <recommendedName>
        <fullName evidence="1">Transposase Tc1-like domain-containing protein</fullName>
    </recommendedName>
</protein>